<dbReference type="EMBL" id="JBELPZ010000009">
    <property type="protein sequence ID" value="MFL9844712.1"/>
    <property type="molecule type" value="Genomic_DNA"/>
</dbReference>
<reference evidence="1 2" key="1">
    <citation type="submission" date="2024-06" db="EMBL/GenBank/DDBJ databases">
        <authorList>
            <person name="Kaempfer P."/>
            <person name="Viver T."/>
        </authorList>
    </citation>
    <scope>NUCLEOTIDE SEQUENCE [LARGE SCALE GENOMIC DNA]</scope>
    <source>
        <strain evidence="1 2">ST-119</strain>
    </source>
</reference>
<name>A0ABW8YZ20_9FLAO</name>
<gene>
    <name evidence="1" type="ORF">ABS766_09820</name>
</gene>
<proteinExistence type="predicted"/>
<dbReference type="Proteomes" id="UP001629156">
    <property type="component" value="Unassembled WGS sequence"/>
</dbReference>
<dbReference type="RefSeq" id="WP_408084967.1">
    <property type="nucleotide sequence ID" value="NZ_JBELPZ010000009.1"/>
</dbReference>
<accession>A0ABW8YZ20</accession>
<keyword evidence="2" id="KW-1185">Reference proteome</keyword>
<comment type="caution">
    <text evidence="1">The sequence shown here is derived from an EMBL/GenBank/DDBJ whole genome shotgun (WGS) entry which is preliminary data.</text>
</comment>
<organism evidence="1 2">
    <name type="scientific">Flavobacterium rhizosphaerae</name>
    <dbReference type="NCBI Taxonomy" id="3163298"/>
    <lineage>
        <taxon>Bacteria</taxon>
        <taxon>Pseudomonadati</taxon>
        <taxon>Bacteroidota</taxon>
        <taxon>Flavobacteriia</taxon>
        <taxon>Flavobacteriales</taxon>
        <taxon>Flavobacteriaceae</taxon>
        <taxon>Flavobacterium</taxon>
    </lineage>
</organism>
<evidence type="ECO:0008006" key="3">
    <source>
        <dbReference type="Google" id="ProtNLM"/>
    </source>
</evidence>
<evidence type="ECO:0000313" key="2">
    <source>
        <dbReference type="Proteomes" id="UP001629156"/>
    </source>
</evidence>
<evidence type="ECO:0000313" key="1">
    <source>
        <dbReference type="EMBL" id="MFL9844712.1"/>
    </source>
</evidence>
<sequence>MIKNQAYIRKFTPRQKALLEEIATAENIKSAKDVFLFLLEAYPDMKNEIARLNRIIQYKQKKIDTLRADTCTE</sequence>
<protein>
    <recommendedName>
        <fullName evidence="3">Transposase</fullName>
    </recommendedName>
</protein>